<feature type="region of interest" description="Disordered" evidence="6">
    <location>
        <begin position="313"/>
        <end position="679"/>
    </location>
</feature>
<keyword evidence="9" id="KW-1185">Reference proteome</keyword>
<dbReference type="Proteomes" id="UP001432322">
    <property type="component" value="Unassembled WGS sequence"/>
</dbReference>
<name>A0AAV5VZV2_9BILA</name>
<feature type="compositionally biased region" description="Low complexity" evidence="6">
    <location>
        <begin position="370"/>
        <end position="425"/>
    </location>
</feature>
<dbReference type="EMBL" id="BTSY01000004">
    <property type="protein sequence ID" value="GMT25091.1"/>
    <property type="molecule type" value="Genomic_DNA"/>
</dbReference>
<evidence type="ECO:0000259" key="7">
    <source>
        <dbReference type="PROSITE" id="PS50157"/>
    </source>
</evidence>
<feature type="compositionally biased region" description="Gly residues" evidence="6">
    <location>
        <begin position="439"/>
        <end position="451"/>
    </location>
</feature>
<gene>
    <name evidence="8" type="ORF">PFISCL1PPCAC_16388</name>
</gene>
<feature type="compositionally biased region" description="Low complexity" evidence="6">
    <location>
        <begin position="315"/>
        <end position="359"/>
    </location>
</feature>
<organism evidence="8 9">
    <name type="scientific">Pristionchus fissidentatus</name>
    <dbReference type="NCBI Taxonomy" id="1538716"/>
    <lineage>
        <taxon>Eukaryota</taxon>
        <taxon>Metazoa</taxon>
        <taxon>Ecdysozoa</taxon>
        <taxon>Nematoda</taxon>
        <taxon>Chromadorea</taxon>
        <taxon>Rhabditida</taxon>
        <taxon>Rhabditina</taxon>
        <taxon>Diplogasteromorpha</taxon>
        <taxon>Diplogasteroidea</taxon>
        <taxon>Neodiplogasteridae</taxon>
        <taxon>Pristionchus</taxon>
    </lineage>
</organism>
<dbReference type="GO" id="GO:0005634">
    <property type="term" value="C:nucleus"/>
    <property type="evidence" value="ECO:0007669"/>
    <property type="project" value="TreeGrafter"/>
</dbReference>
<dbReference type="Gene3D" id="3.30.160.60">
    <property type="entry name" value="Classic Zinc Finger"/>
    <property type="match status" value="1"/>
</dbReference>
<feature type="compositionally biased region" description="Basic and acidic residues" evidence="6">
    <location>
        <begin position="663"/>
        <end position="679"/>
    </location>
</feature>
<dbReference type="PANTHER" id="PTHR23057:SF0">
    <property type="entry name" value="JUXTAPOSED WITH ANOTHER ZINC FINGER PROTEIN 1"/>
    <property type="match status" value="1"/>
</dbReference>
<evidence type="ECO:0000256" key="3">
    <source>
        <dbReference type="ARBA" id="ARBA00022771"/>
    </source>
</evidence>
<evidence type="ECO:0000256" key="4">
    <source>
        <dbReference type="ARBA" id="ARBA00022833"/>
    </source>
</evidence>
<protein>
    <recommendedName>
        <fullName evidence="7">C2H2-type domain-containing protein</fullName>
    </recommendedName>
</protein>
<sequence>SCLFTGTSCPFSRCALNFASQYDVIAHIEDAHCGTPPINVSDNEQNKFVRPNSIYNLFPGGYKPVPVPRPPTKLNFEYYKKRTTSAGSFALSRMRGSESERTDDGEDGEGGEGDERKYKCTVDGCDRRYKNLQGVKYHMRSQHGRPEEAATVIGGAAGGLVLPSTVPLTPGSDYAESSIAATVGQVISSSAGLSLGLGSMPATPTKYAMSRPHKCPHCSKRYKTTSGMHNHMAAAHNKQMPSSGSLDSATTSSVKQSVDEILARTAKEVQAHEAEMREQQQAILEGKTVGAVLQSTMAIGRQVQLRTLIDRNHMQQQQQPQQQMQQQPQEVQPPQQQLQQLQQPTSQSQQMGSGPQTPSMAGVGGRSHTPAMQQQQQQPAAAAHQMQQQQSQQLQQPPMQPQQQYYQQQQMHPGHQQQQQHYMPQRTVREELMEKGDLAGLGGRGGGGGSGLSLPPLNPSPQRRMRPAMNMQYRDDVVSSSMDVSSSSPMTPGGPSSLPHLSLGGPPPSSQQSHHQQQHGPPPTSTVRLLPPAEEMFHQRDMEQQQHYRAPPPQQQQYQPMPAQYRPAPPQQYHPQHDGYGQQQQRVPQYQQEPIEPGYHQQQQQPRPLPSISFTSDSPYQYQSPSQYGPPPPVGAYAAQQQAQYGDGGYGQQQQAPPPNYYTEEKREGRPMDHHDYAR</sequence>
<evidence type="ECO:0000256" key="1">
    <source>
        <dbReference type="ARBA" id="ARBA00022723"/>
    </source>
</evidence>
<feature type="domain" description="C2H2-type" evidence="7">
    <location>
        <begin position="213"/>
        <end position="241"/>
    </location>
</feature>
<dbReference type="PROSITE" id="PS00028">
    <property type="entry name" value="ZINC_FINGER_C2H2_1"/>
    <property type="match status" value="3"/>
</dbReference>
<evidence type="ECO:0000256" key="6">
    <source>
        <dbReference type="SAM" id="MobiDB-lite"/>
    </source>
</evidence>
<proteinExistence type="predicted"/>
<evidence type="ECO:0000256" key="2">
    <source>
        <dbReference type="ARBA" id="ARBA00022737"/>
    </source>
</evidence>
<dbReference type="PROSITE" id="PS50157">
    <property type="entry name" value="ZINC_FINGER_C2H2_2"/>
    <property type="match status" value="3"/>
</dbReference>
<dbReference type="SUPFAM" id="SSF57667">
    <property type="entry name" value="beta-beta-alpha zinc fingers"/>
    <property type="match status" value="1"/>
</dbReference>
<feature type="compositionally biased region" description="Acidic residues" evidence="6">
    <location>
        <begin position="103"/>
        <end position="112"/>
    </location>
</feature>
<feature type="region of interest" description="Disordered" evidence="6">
    <location>
        <begin position="89"/>
        <end position="118"/>
    </location>
</feature>
<evidence type="ECO:0000313" key="9">
    <source>
        <dbReference type="Proteomes" id="UP001432322"/>
    </source>
</evidence>
<comment type="caution">
    <text evidence="8">The sequence shown here is derived from an EMBL/GenBank/DDBJ whole genome shotgun (WGS) entry which is preliminary data.</text>
</comment>
<reference evidence="8" key="1">
    <citation type="submission" date="2023-10" db="EMBL/GenBank/DDBJ databases">
        <title>Genome assembly of Pristionchus species.</title>
        <authorList>
            <person name="Yoshida K."/>
            <person name="Sommer R.J."/>
        </authorList>
    </citation>
    <scope>NUCLEOTIDE SEQUENCE</scope>
    <source>
        <strain evidence="8">RS5133</strain>
    </source>
</reference>
<feature type="compositionally biased region" description="Basic and acidic residues" evidence="6">
    <location>
        <begin position="427"/>
        <end position="437"/>
    </location>
</feature>
<evidence type="ECO:0000256" key="5">
    <source>
        <dbReference type="PROSITE-ProRule" id="PRU00042"/>
    </source>
</evidence>
<feature type="compositionally biased region" description="Low complexity" evidence="6">
    <location>
        <begin position="635"/>
        <end position="645"/>
    </location>
</feature>
<evidence type="ECO:0000313" key="8">
    <source>
        <dbReference type="EMBL" id="GMT25091.1"/>
    </source>
</evidence>
<keyword evidence="3 5" id="KW-0863">Zinc-finger</keyword>
<dbReference type="InterPro" id="IPR051580">
    <property type="entry name" value="ZnF-Chromatin_assoc"/>
</dbReference>
<keyword evidence="2" id="KW-0677">Repeat</keyword>
<feature type="compositionally biased region" description="Low complexity" evidence="6">
    <location>
        <begin position="478"/>
        <end position="519"/>
    </location>
</feature>
<feature type="compositionally biased region" description="Low complexity" evidence="6">
    <location>
        <begin position="547"/>
        <end position="566"/>
    </location>
</feature>
<dbReference type="InterPro" id="IPR036236">
    <property type="entry name" value="Znf_C2H2_sf"/>
</dbReference>
<feature type="domain" description="C2H2-type" evidence="7">
    <location>
        <begin position="7"/>
        <end position="37"/>
    </location>
</feature>
<dbReference type="SMART" id="SM00355">
    <property type="entry name" value="ZnF_C2H2"/>
    <property type="match status" value="3"/>
</dbReference>
<dbReference type="GO" id="GO:0008270">
    <property type="term" value="F:zinc ion binding"/>
    <property type="evidence" value="ECO:0007669"/>
    <property type="project" value="UniProtKB-KW"/>
</dbReference>
<feature type="compositionally biased region" description="Basic and acidic residues" evidence="6">
    <location>
        <begin position="535"/>
        <end position="546"/>
    </location>
</feature>
<dbReference type="InterPro" id="IPR013087">
    <property type="entry name" value="Znf_C2H2_type"/>
</dbReference>
<keyword evidence="4" id="KW-0862">Zinc</keyword>
<feature type="non-terminal residue" evidence="8">
    <location>
        <position position="1"/>
    </location>
</feature>
<keyword evidence="1" id="KW-0479">Metal-binding</keyword>
<feature type="compositionally biased region" description="Low complexity" evidence="6">
    <location>
        <begin position="582"/>
        <end position="592"/>
    </location>
</feature>
<accession>A0AAV5VZV2</accession>
<dbReference type="AlphaFoldDB" id="A0AAV5VZV2"/>
<feature type="compositionally biased region" description="Polar residues" evidence="6">
    <location>
        <begin position="600"/>
        <end position="617"/>
    </location>
</feature>
<feature type="compositionally biased region" description="Low complexity" evidence="6">
    <location>
        <begin position="618"/>
        <end position="627"/>
    </location>
</feature>
<feature type="domain" description="C2H2-type" evidence="7">
    <location>
        <begin position="118"/>
        <end position="148"/>
    </location>
</feature>
<dbReference type="PANTHER" id="PTHR23057">
    <property type="entry name" value="JUXTAPOSED WITH ANOTHER ZINC FINGER PROTEIN 1"/>
    <property type="match status" value="1"/>
</dbReference>